<dbReference type="PROSITE" id="PS00463">
    <property type="entry name" value="ZN2_CY6_FUNGAL_1"/>
    <property type="match status" value="1"/>
</dbReference>
<evidence type="ECO:0000256" key="4">
    <source>
        <dbReference type="ARBA" id="ARBA00023163"/>
    </source>
</evidence>
<dbReference type="AlphaFoldDB" id="A0A8H4W6V6"/>
<dbReference type="InterPro" id="IPR007219">
    <property type="entry name" value="XnlR_reg_dom"/>
</dbReference>
<keyword evidence="3" id="KW-0805">Transcription regulation</keyword>
<dbReference type="Proteomes" id="UP000566819">
    <property type="component" value="Unassembled WGS sequence"/>
</dbReference>
<protein>
    <recommendedName>
        <fullName evidence="12">Zn(2)-C6 fungal-type domain-containing protein</fullName>
    </recommendedName>
</protein>
<keyword evidence="11" id="KW-1185">Reference proteome</keyword>
<keyword evidence="6" id="KW-0863">Zinc-finger</keyword>
<dbReference type="Gene3D" id="3.30.160.60">
    <property type="entry name" value="Classic Zinc Finger"/>
    <property type="match status" value="1"/>
</dbReference>
<evidence type="ECO:0000256" key="2">
    <source>
        <dbReference type="ARBA" id="ARBA00022833"/>
    </source>
</evidence>
<dbReference type="CDD" id="cd00067">
    <property type="entry name" value="GAL4"/>
    <property type="match status" value="1"/>
</dbReference>
<evidence type="ECO:0000256" key="7">
    <source>
        <dbReference type="SAM" id="MobiDB-lite"/>
    </source>
</evidence>
<feature type="domain" description="Zn(2)-C6 fungal-type" evidence="8">
    <location>
        <begin position="116"/>
        <end position="145"/>
    </location>
</feature>
<keyword evidence="2" id="KW-0862">Zinc</keyword>
<evidence type="ECO:0000256" key="6">
    <source>
        <dbReference type="PROSITE-ProRule" id="PRU00042"/>
    </source>
</evidence>
<dbReference type="InterPro" id="IPR013087">
    <property type="entry name" value="Znf_C2H2_type"/>
</dbReference>
<dbReference type="Gene3D" id="4.10.240.10">
    <property type="entry name" value="Zn(2)-C6 fungal-type DNA-binding domain"/>
    <property type="match status" value="1"/>
</dbReference>
<dbReference type="GO" id="GO:0000981">
    <property type="term" value="F:DNA-binding transcription factor activity, RNA polymerase II-specific"/>
    <property type="evidence" value="ECO:0007669"/>
    <property type="project" value="InterPro"/>
</dbReference>
<dbReference type="EMBL" id="JAAMPI010000062">
    <property type="protein sequence ID" value="KAF4636508.1"/>
    <property type="molecule type" value="Genomic_DNA"/>
</dbReference>
<dbReference type="GO" id="GO:0008270">
    <property type="term" value="F:zinc ion binding"/>
    <property type="evidence" value="ECO:0007669"/>
    <property type="project" value="UniProtKB-KW"/>
</dbReference>
<name>A0A8H4W6V6_9HELO</name>
<dbReference type="PROSITE" id="PS00028">
    <property type="entry name" value="ZINC_FINGER_C2H2_1"/>
    <property type="match status" value="1"/>
</dbReference>
<keyword evidence="5" id="KW-0539">Nucleus</keyword>
<dbReference type="PANTHER" id="PTHR47660:SF7">
    <property type="entry name" value="TRANSCRIPTION FACTOR WITH C2H2 AND ZN(2)-CYS(6) DNA BINDING DOMAIN (EUROFUNG)"/>
    <property type="match status" value="1"/>
</dbReference>
<dbReference type="PROSITE" id="PS50048">
    <property type="entry name" value="ZN2_CY6_FUNGAL_2"/>
    <property type="match status" value="1"/>
</dbReference>
<dbReference type="Pfam" id="PF00172">
    <property type="entry name" value="Zn_clus"/>
    <property type="match status" value="1"/>
</dbReference>
<evidence type="ECO:0000313" key="10">
    <source>
        <dbReference type="EMBL" id="KAF4636508.1"/>
    </source>
</evidence>
<evidence type="ECO:0000313" key="11">
    <source>
        <dbReference type="Proteomes" id="UP000566819"/>
    </source>
</evidence>
<dbReference type="OrthoDB" id="10018191at2759"/>
<dbReference type="PROSITE" id="PS50157">
    <property type="entry name" value="ZINC_FINGER_C2H2_2"/>
    <property type="match status" value="1"/>
</dbReference>
<dbReference type="InterPro" id="IPR036864">
    <property type="entry name" value="Zn2-C6_fun-type_DNA-bd_sf"/>
</dbReference>
<evidence type="ECO:0000256" key="1">
    <source>
        <dbReference type="ARBA" id="ARBA00022723"/>
    </source>
</evidence>
<dbReference type="InterPro" id="IPR036236">
    <property type="entry name" value="Znf_C2H2_sf"/>
</dbReference>
<dbReference type="PANTHER" id="PTHR47660">
    <property type="entry name" value="TRANSCRIPTION FACTOR WITH C2H2 AND ZN(2)-CYS(6) DNA BINDING DOMAIN (EUROFUNG)-RELATED-RELATED"/>
    <property type="match status" value="1"/>
</dbReference>
<dbReference type="SUPFAM" id="SSF57667">
    <property type="entry name" value="beta-beta-alpha zinc fingers"/>
    <property type="match status" value="1"/>
</dbReference>
<feature type="domain" description="C2H2-type" evidence="9">
    <location>
        <begin position="56"/>
        <end position="83"/>
    </location>
</feature>
<reference evidence="10 11" key="1">
    <citation type="submission" date="2020-03" db="EMBL/GenBank/DDBJ databases">
        <title>Draft Genome Sequence of Cudoniella acicularis.</title>
        <authorList>
            <person name="Buettner E."/>
            <person name="Kellner H."/>
        </authorList>
    </citation>
    <scope>NUCLEOTIDE SEQUENCE [LARGE SCALE GENOMIC DNA]</scope>
    <source>
        <strain evidence="10 11">DSM 108380</strain>
    </source>
</reference>
<dbReference type="SMART" id="SM00066">
    <property type="entry name" value="GAL4"/>
    <property type="match status" value="1"/>
</dbReference>
<dbReference type="SMART" id="SM00355">
    <property type="entry name" value="ZnF_C2H2"/>
    <property type="match status" value="2"/>
</dbReference>
<dbReference type="GO" id="GO:0006351">
    <property type="term" value="P:DNA-templated transcription"/>
    <property type="evidence" value="ECO:0007669"/>
    <property type="project" value="InterPro"/>
</dbReference>
<keyword evidence="4" id="KW-0804">Transcription</keyword>
<feature type="compositionally biased region" description="Polar residues" evidence="7">
    <location>
        <begin position="173"/>
        <end position="186"/>
    </location>
</feature>
<keyword evidence="1" id="KW-0479">Metal-binding</keyword>
<gene>
    <name evidence="10" type="ORF">G7Y89_g1576</name>
</gene>
<accession>A0A8H4W6V6</accession>
<evidence type="ECO:0008006" key="12">
    <source>
        <dbReference type="Google" id="ProtNLM"/>
    </source>
</evidence>
<sequence length="948" mass="106253">MVRFQCRSPSYLSWGGKTGEAERVIGQVPLDDTYTRPESHDVRKFAHMSSENLPKFQCKICCKSYKKKDSLTRHSHNHQDSQRHICLQCGHISGRRDTLQKHLDLHHKGRTRAVRACERCKVAKVKCDSQKPCARCVQAHQDCTYNTPASYTNGRTNKDLVSASTLSKLPTQQLTNTDQHGGTSSHLGAPLLRGRSPPTMTDQNQASMASEFAMLDQAQLSVPESDTINVMMTDTVIPPLWDQGGHLPWSSADLFLDDNFVVNADLYADNPLLLNGTANAIFEFDDNSSGRGQTWSEVNGPLSDNLPADNNNNSLTSGTRFSNFNMSPLAHTAIIPPNGSRASHVDRQPGVQELDVSYANHILKDIVQDMVQFAIQNIAVPAPLPTHLQETSRELSGRIKAALPEVEAILSRSSSPHIVHHFCGQFMAHFNPLWPLIRPNGLDIESIPFILCLTIASIGAMYSGARCSQLGLMIHENLRLALLTTPFLHEQSSPSLECLQSLLLTEVSTLYFGPRSSLPIAQRIGAMIVQQARTMGIFSGRAFSGYKNVVPTLEQWSHREATIRFAFGSFRAEMFVSALLNVRPLLSAEEINLNLPCLDELWMGSIEDQRASLKASGDYSLTYADLVRIAKERFEIMPDLGAAQRDLVLYGIQESIWRFSHDPELFSRMMGKATTDPSLILDDGTNGELFTHPTRRQSWGSEDWMPVTSPRSPIDMPMQDHLDCSSCKMADLRLDYDRMIMFLRKWKSSYVGNQSSSQLEGNRYNLLNSRLLYHLSFLRLRADLHTLDFLTTEHDDFQYDQQEDAVRRVWEWSKTISAEKALQHSCAIWDLVSSESTWRVGSRARFNITCLIALHCASKVVWAYAGAHKNPKRGTLKIAPASTELLGADLLIFRENSHALMEGFERLFHVITKGWMTWFPKVATRMADSPLPLPYASSEANSIGTEDS</sequence>
<proteinExistence type="predicted"/>
<dbReference type="SUPFAM" id="SSF57701">
    <property type="entry name" value="Zn2/Cys6 DNA-binding domain"/>
    <property type="match status" value="1"/>
</dbReference>
<dbReference type="Pfam" id="PF04082">
    <property type="entry name" value="Fungal_trans"/>
    <property type="match status" value="1"/>
</dbReference>
<evidence type="ECO:0000256" key="5">
    <source>
        <dbReference type="ARBA" id="ARBA00023242"/>
    </source>
</evidence>
<evidence type="ECO:0000259" key="8">
    <source>
        <dbReference type="PROSITE" id="PS50048"/>
    </source>
</evidence>
<comment type="caution">
    <text evidence="10">The sequence shown here is derived from an EMBL/GenBank/DDBJ whole genome shotgun (WGS) entry which is preliminary data.</text>
</comment>
<organism evidence="10 11">
    <name type="scientific">Cudoniella acicularis</name>
    <dbReference type="NCBI Taxonomy" id="354080"/>
    <lineage>
        <taxon>Eukaryota</taxon>
        <taxon>Fungi</taxon>
        <taxon>Dikarya</taxon>
        <taxon>Ascomycota</taxon>
        <taxon>Pezizomycotina</taxon>
        <taxon>Leotiomycetes</taxon>
        <taxon>Helotiales</taxon>
        <taxon>Tricladiaceae</taxon>
        <taxon>Cudoniella</taxon>
    </lineage>
</organism>
<dbReference type="CDD" id="cd12148">
    <property type="entry name" value="fungal_TF_MHR"/>
    <property type="match status" value="1"/>
</dbReference>
<evidence type="ECO:0000259" key="9">
    <source>
        <dbReference type="PROSITE" id="PS50157"/>
    </source>
</evidence>
<dbReference type="InterPro" id="IPR001138">
    <property type="entry name" value="Zn2Cys6_DnaBD"/>
</dbReference>
<evidence type="ECO:0000256" key="3">
    <source>
        <dbReference type="ARBA" id="ARBA00023015"/>
    </source>
</evidence>
<feature type="region of interest" description="Disordered" evidence="7">
    <location>
        <begin position="173"/>
        <end position="203"/>
    </location>
</feature>
<dbReference type="GO" id="GO:0003677">
    <property type="term" value="F:DNA binding"/>
    <property type="evidence" value="ECO:0007669"/>
    <property type="project" value="InterPro"/>
</dbReference>